<dbReference type="KEGG" id="ncb:C0V82_05405"/>
<reference evidence="5 6" key="1">
    <citation type="submission" date="2017-12" db="EMBL/GenBank/DDBJ databases">
        <title>Genomes of bacteria within cyanobacterial aggregates.</title>
        <authorList>
            <person name="Cai H."/>
        </authorList>
    </citation>
    <scope>NUCLEOTIDE SEQUENCE [LARGE SCALE GENOMIC DNA]</scope>
    <source>
        <strain evidence="5 6">TH16</strain>
    </source>
</reference>
<dbReference type="PANTHER" id="PTHR30483:SF6">
    <property type="entry name" value="PERIPLASMIC BINDING PROTEIN OF ABC TRANSPORTER FOR NATURAL AMINO ACIDS"/>
    <property type="match status" value="1"/>
</dbReference>
<evidence type="ECO:0000256" key="3">
    <source>
        <dbReference type="ARBA" id="ARBA00022970"/>
    </source>
</evidence>
<dbReference type="EMBL" id="CP025611">
    <property type="protein sequence ID" value="AUN29718.1"/>
    <property type="molecule type" value="Genomic_DNA"/>
</dbReference>
<dbReference type="Proteomes" id="UP000234752">
    <property type="component" value="Chromosome eg_1"/>
</dbReference>
<dbReference type="RefSeq" id="WP_102111440.1">
    <property type="nucleotide sequence ID" value="NZ_BMGN01000003.1"/>
</dbReference>
<gene>
    <name evidence="5" type="ORF">C0V82_05405</name>
</gene>
<protein>
    <submittedName>
        <fullName evidence="5">Branched-chain amino acid ABC transporter substrate-binding protein</fullName>
    </submittedName>
</protein>
<sequence length="393" mass="42374">MLRALLLALALYCALPALATDPAARPGAGIARLAIGFLGTDDPPATPLSFLDPVIRDGALMGARLGIQDGNVTGRFLKKEFTLVEGREGDVDALLGQGVRFIVADLPSDALLRVADKAAAKGALVLNARARDDGLRNAQCRANLLHTIPSRRMLADALGQYLVTRRWTSWFLVTGAGPGDKPFADAVRRTAKRLGAKIVEEKDWTFDVGHSRTDDGFSNERDVVSTFTRGADHDVLIVADEDGAFGDFLSYRAARPRPVAGTAELTPTAWSRVFEQWGGTQLQNRFQVLAGRVMTERDYAAWTAVRAVTEAAGKVKGGDTVAVAAALKDPGFTLAAFKGQALSFRPWDGQLRQPILITSPRLLVSVSPQEGYLHQRTPLDSLGDDEGESLCRR</sequence>
<dbReference type="PANTHER" id="PTHR30483">
    <property type="entry name" value="LEUCINE-SPECIFIC-BINDING PROTEIN"/>
    <property type="match status" value="1"/>
</dbReference>
<keyword evidence="2" id="KW-0732">Signal</keyword>
<evidence type="ECO:0000259" key="4">
    <source>
        <dbReference type="Pfam" id="PF13458"/>
    </source>
</evidence>
<dbReference type="InterPro" id="IPR051010">
    <property type="entry name" value="BCAA_transport"/>
</dbReference>
<keyword evidence="3" id="KW-0813">Transport</keyword>
<dbReference type="InterPro" id="IPR028081">
    <property type="entry name" value="Leu-bd"/>
</dbReference>
<comment type="similarity">
    <text evidence="1">Belongs to the leucine-binding protein family.</text>
</comment>
<dbReference type="Gene3D" id="3.40.50.2300">
    <property type="match status" value="2"/>
</dbReference>
<dbReference type="CDD" id="cd06268">
    <property type="entry name" value="PBP1_ABC_transporter_LIVBP-like"/>
    <property type="match status" value="1"/>
</dbReference>
<dbReference type="Pfam" id="PF13458">
    <property type="entry name" value="Peripla_BP_6"/>
    <property type="match status" value="1"/>
</dbReference>
<evidence type="ECO:0000256" key="1">
    <source>
        <dbReference type="ARBA" id="ARBA00010062"/>
    </source>
</evidence>
<evidence type="ECO:0000256" key="2">
    <source>
        <dbReference type="ARBA" id="ARBA00022729"/>
    </source>
</evidence>
<evidence type="ECO:0000313" key="6">
    <source>
        <dbReference type="Proteomes" id="UP000234752"/>
    </source>
</evidence>
<keyword evidence="3" id="KW-0029">Amino-acid transport</keyword>
<organism evidence="5 6">
    <name type="scientific">Niveispirillum cyanobacteriorum</name>
    <dbReference type="NCBI Taxonomy" id="1612173"/>
    <lineage>
        <taxon>Bacteria</taxon>
        <taxon>Pseudomonadati</taxon>
        <taxon>Pseudomonadota</taxon>
        <taxon>Alphaproteobacteria</taxon>
        <taxon>Rhodospirillales</taxon>
        <taxon>Azospirillaceae</taxon>
        <taxon>Niveispirillum</taxon>
    </lineage>
</organism>
<dbReference type="InterPro" id="IPR028082">
    <property type="entry name" value="Peripla_BP_I"/>
</dbReference>
<name>A0A2K9N9C4_9PROT</name>
<dbReference type="NCBIfam" id="TIGR03863">
    <property type="entry name" value="PQQ_ABC_bind"/>
    <property type="match status" value="1"/>
</dbReference>
<dbReference type="AlphaFoldDB" id="A0A2K9N9C4"/>
<keyword evidence="6" id="KW-1185">Reference proteome</keyword>
<evidence type="ECO:0000313" key="5">
    <source>
        <dbReference type="EMBL" id="AUN29718.1"/>
    </source>
</evidence>
<proteinExistence type="inferred from homology"/>
<feature type="domain" description="Leucine-binding protein" evidence="4">
    <location>
        <begin position="95"/>
        <end position="203"/>
    </location>
</feature>
<dbReference type="GO" id="GO:0006865">
    <property type="term" value="P:amino acid transport"/>
    <property type="evidence" value="ECO:0007669"/>
    <property type="project" value="UniProtKB-KW"/>
</dbReference>
<accession>A0A2K9N9C4</accession>
<dbReference type="SUPFAM" id="SSF53822">
    <property type="entry name" value="Periplasmic binding protein-like I"/>
    <property type="match status" value="1"/>
</dbReference>
<dbReference type="InterPro" id="IPR022478">
    <property type="entry name" value="ABC_transptr_sub-bd_PQQ"/>
</dbReference>
<dbReference type="OrthoDB" id="5341635at2"/>